<dbReference type="HAMAP" id="MF_01875">
    <property type="entry name" value="Prokaryotic_Ku"/>
    <property type="match status" value="1"/>
</dbReference>
<dbReference type="GO" id="GO:0003690">
    <property type="term" value="F:double-stranded DNA binding"/>
    <property type="evidence" value="ECO:0007669"/>
    <property type="project" value="UniProtKB-UniRule"/>
</dbReference>
<dbReference type="PIRSF" id="PIRSF006493">
    <property type="entry name" value="Prok_Ku"/>
    <property type="match status" value="1"/>
</dbReference>
<organism evidence="4 5">
    <name type="scientific">Parapedobacter koreensis</name>
    <dbReference type="NCBI Taxonomy" id="332977"/>
    <lineage>
        <taxon>Bacteria</taxon>
        <taxon>Pseudomonadati</taxon>
        <taxon>Bacteroidota</taxon>
        <taxon>Sphingobacteriia</taxon>
        <taxon>Sphingobacteriales</taxon>
        <taxon>Sphingobacteriaceae</taxon>
        <taxon>Parapedobacter</taxon>
    </lineage>
</organism>
<feature type="domain" description="Ku" evidence="3">
    <location>
        <begin position="52"/>
        <end position="180"/>
    </location>
</feature>
<dbReference type="InterPro" id="IPR016194">
    <property type="entry name" value="SPOC-like_C_dom_sf"/>
</dbReference>
<evidence type="ECO:0000256" key="2">
    <source>
        <dbReference type="HAMAP-Rule" id="MF_01875"/>
    </source>
</evidence>
<dbReference type="Gene3D" id="2.40.290.10">
    <property type="match status" value="1"/>
</dbReference>
<accession>A0A1H7NTC2</accession>
<sequence>MRAIWTGAIGFGLVNIPVKLFSATTDSRPDFDMLDRKDLARIRYKRVNERTGKEVDWDNIVRGYLLKDNYIVLDEADFEEASPEKTKMINLQVFVKEADIESVYFEAPYYLQPQKGGEKAYILLLKALEKTRMAGLSTFVLRNTENLAIVRPYENLLMLNKLRFQEEVRDAGELNVPSGTKIAKPEMDMAVQLIKRHSGEFNIDDYKDEYSKELMKIIRAKAKGKRPAMRKIKVKRAQSDDLLEQLRASLG</sequence>
<evidence type="ECO:0000313" key="4">
    <source>
        <dbReference type="EMBL" id="SEL26278.1"/>
    </source>
</evidence>
<reference evidence="5" key="1">
    <citation type="submission" date="2016-10" db="EMBL/GenBank/DDBJ databases">
        <authorList>
            <person name="Varghese N."/>
            <person name="Submissions S."/>
        </authorList>
    </citation>
    <scope>NUCLEOTIDE SEQUENCE [LARGE SCALE GENOMIC DNA]</scope>
    <source>
        <strain evidence="5">Jip14</strain>
    </source>
</reference>
<dbReference type="CDD" id="cd00789">
    <property type="entry name" value="KU_like"/>
    <property type="match status" value="1"/>
</dbReference>
<dbReference type="PANTHER" id="PTHR41251:SF1">
    <property type="entry name" value="NON-HOMOLOGOUS END JOINING PROTEIN KU"/>
    <property type="match status" value="1"/>
</dbReference>
<dbReference type="EMBL" id="FNZR01000004">
    <property type="protein sequence ID" value="SEL26278.1"/>
    <property type="molecule type" value="Genomic_DNA"/>
</dbReference>
<dbReference type="RefSeq" id="WP_090605592.1">
    <property type="nucleotide sequence ID" value="NZ_FNZR01000004.1"/>
</dbReference>
<evidence type="ECO:0000313" key="5">
    <source>
        <dbReference type="Proteomes" id="UP000198916"/>
    </source>
</evidence>
<dbReference type="PANTHER" id="PTHR41251">
    <property type="entry name" value="NON-HOMOLOGOUS END JOINING PROTEIN KU"/>
    <property type="match status" value="1"/>
</dbReference>
<dbReference type="OrthoDB" id="9795084at2"/>
<comment type="subunit">
    <text evidence="2">Homodimer. Interacts with LigD.</text>
</comment>
<comment type="similarity">
    <text evidence="2">Belongs to the prokaryotic Ku family.</text>
</comment>
<dbReference type="NCBIfam" id="TIGR02772">
    <property type="entry name" value="Ku_bact"/>
    <property type="match status" value="1"/>
</dbReference>
<dbReference type="STRING" id="332977.SAMN05421740_10484"/>
<keyword evidence="2" id="KW-0233">DNA recombination</keyword>
<evidence type="ECO:0000256" key="1">
    <source>
        <dbReference type="ARBA" id="ARBA00023125"/>
    </source>
</evidence>
<protein>
    <recommendedName>
        <fullName evidence="2">Non-homologous end joining protein Ku</fullName>
    </recommendedName>
</protein>
<dbReference type="SUPFAM" id="SSF100939">
    <property type="entry name" value="SPOC domain-like"/>
    <property type="match status" value="1"/>
</dbReference>
<comment type="function">
    <text evidence="2">With LigD forms a non-homologous end joining (NHEJ) DNA repair enzyme, which repairs dsDNA breaks with reduced fidelity. Binds linear dsDNA with 5'- and 3'- overhangs but not closed circular dsDNA nor ssDNA. Recruits and stimulates the ligase activity of LigD.</text>
</comment>
<evidence type="ECO:0000259" key="3">
    <source>
        <dbReference type="SMART" id="SM00559"/>
    </source>
</evidence>
<keyword evidence="1 2" id="KW-0238">DNA-binding</keyword>
<keyword evidence="2" id="KW-0234">DNA repair</keyword>
<keyword evidence="5" id="KW-1185">Reference proteome</keyword>
<dbReference type="AlphaFoldDB" id="A0A1H7NTC2"/>
<dbReference type="GO" id="GO:0006303">
    <property type="term" value="P:double-strand break repair via nonhomologous end joining"/>
    <property type="evidence" value="ECO:0007669"/>
    <property type="project" value="UniProtKB-UniRule"/>
</dbReference>
<dbReference type="Proteomes" id="UP000198916">
    <property type="component" value="Unassembled WGS sequence"/>
</dbReference>
<dbReference type="Pfam" id="PF02735">
    <property type="entry name" value="Ku"/>
    <property type="match status" value="1"/>
</dbReference>
<dbReference type="InterPro" id="IPR006164">
    <property type="entry name" value="DNA_bd_Ku70/Ku80"/>
</dbReference>
<name>A0A1H7NTC2_9SPHI</name>
<proteinExistence type="inferred from homology"/>
<dbReference type="SMART" id="SM00559">
    <property type="entry name" value="Ku78"/>
    <property type="match status" value="1"/>
</dbReference>
<gene>
    <name evidence="2" type="primary">ku</name>
    <name evidence="4" type="ORF">SAMN05421740_10484</name>
</gene>
<keyword evidence="2" id="KW-0227">DNA damage</keyword>
<dbReference type="GO" id="GO:0006310">
    <property type="term" value="P:DNA recombination"/>
    <property type="evidence" value="ECO:0007669"/>
    <property type="project" value="UniProtKB-KW"/>
</dbReference>
<dbReference type="InterPro" id="IPR009187">
    <property type="entry name" value="Prok_Ku"/>
</dbReference>